<evidence type="ECO:0000313" key="21">
    <source>
        <dbReference type="Proteomes" id="UP000694941"/>
    </source>
</evidence>
<dbReference type="InterPro" id="IPR050339">
    <property type="entry name" value="CC_SR_Kinase"/>
</dbReference>
<dbReference type="Gene3D" id="3.30.200.20">
    <property type="entry name" value="Phosphorylase Kinase, domain 1"/>
    <property type="match status" value="1"/>
</dbReference>
<comment type="catalytic activity">
    <reaction evidence="18">
        <text>L-seryl-[protein] + ATP = O-phospho-L-seryl-[protein] + ADP + H(+)</text>
        <dbReference type="Rhea" id="RHEA:17989"/>
        <dbReference type="Rhea" id="RHEA-COMP:9863"/>
        <dbReference type="Rhea" id="RHEA-COMP:11604"/>
        <dbReference type="ChEBI" id="CHEBI:15378"/>
        <dbReference type="ChEBI" id="CHEBI:29999"/>
        <dbReference type="ChEBI" id="CHEBI:30616"/>
        <dbReference type="ChEBI" id="CHEBI:83421"/>
        <dbReference type="ChEBI" id="CHEBI:456216"/>
        <dbReference type="EC" id="2.7.11.1"/>
    </reaction>
    <physiologicalReaction direction="left-to-right" evidence="18">
        <dbReference type="Rhea" id="RHEA:17990"/>
    </physiologicalReaction>
</comment>
<dbReference type="EC" id="2.7.11.1" evidence="1"/>
<keyword evidence="7" id="KW-0418">Kinase</keyword>
<dbReference type="RefSeq" id="XP_022240937.1">
    <property type="nucleotide sequence ID" value="XM_022385229.1"/>
</dbReference>
<dbReference type="SUPFAM" id="SSF56112">
    <property type="entry name" value="Protein kinase-like (PK-like)"/>
    <property type="match status" value="1"/>
</dbReference>
<evidence type="ECO:0000256" key="18">
    <source>
        <dbReference type="ARBA" id="ARBA00048977"/>
    </source>
</evidence>
<dbReference type="PANTHER" id="PTHR11042">
    <property type="entry name" value="EUKARYOTIC TRANSLATION INITIATION FACTOR 2-ALPHA KINASE EIF2-ALPHA KINASE -RELATED"/>
    <property type="match status" value="1"/>
</dbReference>
<evidence type="ECO:0000256" key="19">
    <source>
        <dbReference type="SAM" id="Coils"/>
    </source>
</evidence>
<evidence type="ECO:0000256" key="7">
    <source>
        <dbReference type="ARBA" id="ARBA00022777"/>
    </source>
</evidence>
<dbReference type="RefSeq" id="XP_022240936.1">
    <property type="nucleotide sequence ID" value="XM_022385228.1"/>
</dbReference>
<evidence type="ECO:0000256" key="10">
    <source>
        <dbReference type="ARBA" id="ARBA00023157"/>
    </source>
</evidence>
<evidence type="ECO:0000256" key="15">
    <source>
        <dbReference type="ARBA" id="ARBA00042914"/>
    </source>
</evidence>
<dbReference type="SMART" id="SM00220">
    <property type="entry name" value="S_TKc"/>
    <property type="match status" value="1"/>
</dbReference>
<evidence type="ECO:0000256" key="1">
    <source>
        <dbReference type="ARBA" id="ARBA00012513"/>
    </source>
</evidence>
<keyword evidence="5" id="KW-0677">Repeat</keyword>
<evidence type="ECO:0000256" key="4">
    <source>
        <dbReference type="ARBA" id="ARBA00022679"/>
    </source>
</evidence>
<dbReference type="PROSITE" id="PS50011">
    <property type="entry name" value="PROTEIN_KINASE_DOM"/>
    <property type="match status" value="1"/>
</dbReference>
<dbReference type="PANTHER" id="PTHR11042:SF160">
    <property type="entry name" value="EUKARYOTIC TRANSLATION INITIATION FACTOR 2-ALPHA KINASE 1"/>
    <property type="match status" value="1"/>
</dbReference>
<keyword evidence="10" id="KW-1015">Disulfide bond</keyword>
<dbReference type="Gene3D" id="1.10.510.10">
    <property type="entry name" value="Transferase(Phosphotransferase) domain 1"/>
    <property type="match status" value="1"/>
</dbReference>
<dbReference type="InterPro" id="IPR011009">
    <property type="entry name" value="Kinase-like_dom_sf"/>
</dbReference>
<reference evidence="22 23" key="1">
    <citation type="submission" date="2025-05" db="UniProtKB">
        <authorList>
            <consortium name="RefSeq"/>
        </authorList>
    </citation>
    <scope>IDENTIFICATION</scope>
    <source>
        <tissue evidence="22 23">Muscle</tissue>
    </source>
</reference>
<dbReference type="Pfam" id="PF22949">
    <property type="entry name" value="HRI2_3H"/>
    <property type="match status" value="1"/>
</dbReference>
<accession>A0ABM1SBD2</accession>
<evidence type="ECO:0000259" key="20">
    <source>
        <dbReference type="PROSITE" id="PS50011"/>
    </source>
</evidence>
<dbReference type="InterPro" id="IPR000719">
    <property type="entry name" value="Prot_kinase_dom"/>
</dbReference>
<dbReference type="Pfam" id="PF00069">
    <property type="entry name" value="Pkinase"/>
    <property type="match status" value="2"/>
</dbReference>
<keyword evidence="8" id="KW-0067">ATP-binding</keyword>
<feature type="domain" description="Protein kinase" evidence="20">
    <location>
        <begin position="146"/>
        <end position="626"/>
    </location>
</feature>
<keyword evidence="3" id="KW-0597">Phosphoprotein</keyword>
<dbReference type="Proteomes" id="UP000694941">
    <property type="component" value="Unplaced"/>
</dbReference>
<keyword evidence="19" id="KW-0175">Coiled coil</keyword>
<name>A0ABM1SBD2_LIMPO</name>
<evidence type="ECO:0000256" key="5">
    <source>
        <dbReference type="ARBA" id="ARBA00022737"/>
    </source>
</evidence>
<keyword evidence="9" id="KW-0832">Ubl conjugation</keyword>
<dbReference type="GeneID" id="106458867"/>
<evidence type="ECO:0000313" key="22">
    <source>
        <dbReference type="RefSeq" id="XP_022240936.1"/>
    </source>
</evidence>
<evidence type="ECO:0000256" key="12">
    <source>
        <dbReference type="ARBA" id="ARBA00037982"/>
    </source>
</evidence>
<evidence type="ECO:0000256" key="14">
    <source>
        <dbReference type="ARBA" id="ARBA00042456"/>
    </source>
</evidence>
<evidence type="ECO:0000256" key="17">
    <source>
        <dbReference type="ARBA" id="ARBA00048659"/>
    </source>
</evidence>
<comment type="similarity">
    <text evidence="12">Belongs to the protein kinase superfamily. Ser/Thr protein kinase family. GCN2 subfamily.</text>
</comment>
<evidence type="ECO:0000256" key="3">
    <source>
        <dbReference type="ARBA" id="ARBA00022553"/>
    </source>
</evidence>
<keyword evidence="21" id="KW-1185">Reference proteome</keyword>
<evidence type="ECO:0000256" key="6">
    <source>
        <dbReference type="ARBA" id="ARBA00022741"/>
    </source>
</evidence>
<protein>
    <recommendedName>
        <fullName evidence="13">Eukaryotic translation initiation factor 2-alpha kinase 1</fullName>
        <ecNumber evidence="1">2.7.11.1</ecNumber>
    </recommendedName>
    <alternativeName>
        <fullName evidence="15">Heme-regulated eukaryotic initiation factor eIF-2-alpha kinase</fullName>
    </alternativeName>
    <alternativeName>
        <fullName evidence="14">Hemin-sensitive initiation factor 2-alpha kinase</fullName>
    </alternativeName>
</protein>
<comment type="catalytic activity">
    <reaction evidence="17">
        <text>L-threonyl-[protein] + ATP = O-phospho-L-threonyl-[protein] + ADP + H(+)</text>
        <dbReference type="Rhea" id="RHEA:46608"/>
        <dbReference type="Rhea" id="RHEA-COMP:11060"/>
        <dbReference type="Rhea" id="RHEA-COMP:11605"/>
        <dbReference type="ChEBI" id="CHEBI:15378"/>
        <dbReference type="ChEBI" id="CHEBI:30013"/>
        <dbReference type="ChEBI" id="CHEBI:30616"/>
        <dbReference type="ChEBI" id="CHEBI:61977"/>
        <dbReference type="ChEBI" id="CHEBI:456216"/>
        <dbReference type="EC" id="2.7.11.1"/>
    </reaction>
    <physiologicalReaction direction="left-to-right" evidence="17">
        <dbReference type="Rhea" id="RHEA:46609"/>
    </physiologicalReaction>
</comment>
<feature type="coiled-coil region" evidence="19">
    <location>
        <begin position="626"/>
        <end position="671"/>
    </location>
</feature>
<evidence type="ECO:0000256" key="16">
    <source>
        <dbReference type="ARBA" id="ARBA00046654"/>
    </source>
</evidence>
<organism evidence="21 23">
    <name type="scientific">Limulus polyphemus</name>
    <name type="common">Atlantic horseshoe crab</name>
    <dbReference type="NCBI Taxonomy" id="6850"/>
    <lineage>
        <taxon>Eukaryota</taxon>
        <taxon>Metazoa</taxon>
        <taxon>Ecdysozoa</taxon>
        <taxon>Arthropoda</taxon>
        <taxon>Chelicerata</taxon>
        <taxon>Merostomata</taxon>
        <taxon>Xiphosura</taxon>
        <taxon>Limulidae</taxon>
        <taxon>Limulus</taxon>
    </lineage>
</organism>
<evidence type="ECO:0000256" key="9">
    <source>
        <dbReference type="ARBA" id="ARBA00022843"/>
    </source>
</evidence>
<evidence type="ECO:0000313" key="23">
    <source>
        <dbReference type="RefSeq" id="XP_022240937.1"/>
    </source>
</evidence>
<dbReference type="PROSITE" id="PS00108">
    <property type="entry name" value="PROTEIN_KINASE_ST"/>
    <property type="match status" value="1"/>
</dbReference>
<evidence type="ECO:0000256" key="8">
    <source>
        <dbReference type="ARBA" id="ARBA00022840"/>
    </source>
</evidence>
<dbReference type="InterPro" id="IPR054521">
    <property type="entry name" value="HRI2_3H"/>
</dbReference>
<keyword evidence="6" id="KW-0547">Nucleotide-binding</keyword>
<keyword evidence="4" id="KW-0808">Transferase</keyword>
<keyword evidence="11" id="KW-0652">Protein synthesis inhibitor</keyword>
<proteinExistence type="inferred from homology"/>
<evidence type="ECO:0000256" key="13">
    <source>
        <dbReference type="ARBA" id="ARBA00040433"/>
    </source>
</evidence>
<dbReference type="InterPro" id="IPR008271">
    <property type="entry name" value="Ser/Thr_kinase_AS"/>
</dbReference>
<gene>
    <name evidence="22 23" type="primary">LOC106458867</name>
</gene>
<evidence type="ECO:0000256" key="2">
    <source>
        <dbReference type="ARBA" id="ARBA00022527"/>
    </source>
</evidence>
<sequence>MANGRNPQTVTLFDESANEDQAVNQVSVLNNSIPLQLLVECLLEILCQLQEKDPMKRNLIYNALCQKLISLKLLNYIYPTKQLEWLKGHVCKIILELFEEKRNSLSFIKNGNMKNFNNTLELVPSSSRSPLLSTTNLSLSRYENEFQEIGKVAEGGFGVVCKARSRLDGHEYAIKKITFKNCRLSEKVQREVKLFAKLSHHNVVCYKNSWIETHLVFDLPCSEHTSNENVLDVESTSGSSNGCSEDSSITFPSDTFFQEKLGYNKEEHVEQVVQHHMSGGVHQTKAIQKYTSLTVKSDFKPTVLSSSPVKLKAVTEKSESSCTSHQSRSINENCMTDNSSEGLSEACDTDAEDSQLCRKHIQRIKSKSYSGFEKVVMNDCLNPVSKRLSTLELQHYELKNDFLNILKTLKLQSIMYIQMELCGESLKDWLNKRNEFEPRTGSEVFQKVDEDTVLKIFQQILKGIAYIHSKGLIHRDLKPQNILFEIGNNSRVKIGDFGLATMASADHDSFDHHFQGDFDNYSSHTKGVGTSLYSAPEQQKGSGYNFKADMFSSGAIFLELLHPFGTEMERIRCLKALQTEMLPKVVEEKWPELTQVLKRLILTNPSERPTAVEALNSMCINKNEVIKELQKVNNEQLRTIEEKEKTIMKLYDELEKKNQELSLLRNQEQLSS</sequence>
<evidence type="ECO:0000256" key="11">
    <source>
        <dbReference type="ARBA" id="ARBA00023193"/>
    </source>
</evidence>
<keyword evidence="2" id="KW-0723">Serine/threonine-protein kinase</keyword>
<comment type="subunit">
    <text evidence="16">Synthesized in an inactive form that binds to the N-terminal domain of CDC37. Has to be associated with a multiprotein complex containing Hsp90, CDC37 and PPP5C for maturation and activation by autophosphorylation. The phosphatase PPP5C modulates this activation. Homodimer; homodimerizes in presence of heme, forming a disulfide-linked inactive homodimer. Interacts with DELE1; binds both to full-length DELE1 and processed form of DELE1 (S-DELE1) in response to stress, leading to activate its protein kinase activity and trigger the integrated stress response (ISR).</text>
</comment>